<protein>
    <submittedName>
        <fullName evidence="1">Uncharacterized protein</fullName>
    </submittedName>
</protein>
<dbReference type="EMBL" id="MU266499">
    <property type="protein sequence ID" value="KAH7922084.1"/>
    <property type="molecule type" value="Genomic_DNA"/>
</dbReference>
<keyword evidence="2" id="KW-1185">Reference proteome</keyword>
<organism evidence="1 2">
    <name type="scientific">Leucogyrophana mollusca</name>
    <dbReference type="NCBI Taxonomy" id="85980"/>
    <lineage>
        <taxon>Eukaryota</taxon>
        <taxon>Fungi</taxon>
        <taxon>Dikarya</taxon>
        <taxon>Basidiomycota</taxon>
        <taxon>Agaricomycotina</taxon>
        <taxon>Agaricomycetes</taxon>
        <taxon>Agaricomycetidae</taxon>
        <taxon>Boletales</taxon>
        <taxon>Boletales incertae sedis</taxon>
        <taxon>Leucogyrophana</taxon>
    </lineage>
</organism>
<sequence length="156" mass="17691">MTSHCPTSPNFHFARPDSRITATRARLAHRKCLRLLRCSPKHKVSGHLCPSQRPSQRCGAGAWVAPVFEEAPHSHYAPHRLSERYINRGRWRGKCKSGDIFRFRFHSLLMIVGLGSWVWLSVWPGASASVLSAYLTRETGMNWTLMPGLALARKGW</sequence>
<evidence type="ECO:0000313" key="2">
    <source>
        <dbReference type="Proteomes" id="UP000790709"/>
    </source>
</evidence>
<evidence type="ECO:0000313" key="1">
    <source>
        <dbReference type="EMBL" id="KAH7922084.1"/>
    </source>
</evidence>
<proteinExistence type="predicted"/>
<accession>A0ACB8B9W6</accession>
<dbReference type="Proteomes" id="UP000790709">
    <property type="component" value="Unassembled WGS sequence"/>
</dbReference>
<reference evidence="1" key="1">
    <citation type="journal article" date="2021" name="New Phytol.">
        <title>Evolutionary innovations through gain and loss of genes in the ectomycorrhizal Boletales.</title>
        <authorList>
            <person name="Wu G."/>
            <person name="Miyauchi S."/>
            <person name="Morin E."/>
            <person name="Kuo A."/>
            <person name="Drula E."/>
            <person name="Varga T."/>
            <person name="Kohler A."/>
            <person name="Feng B."/>
            <person name="Cao Y."/>
            <person name="Lipzen A."/>
            <person name="Daum C."/>
            <person name="Hundley H."/>
            <person name="Pangilinan J."/>
            <person name="Johnson J."/>
            <person name="Barry K."/>
            <person name="LaButti K."/>
            <person name="Ng V."/>
            <person name="Ahrendt S."/>
            <person name="Min B."/>
            <person name="Choi I.G."/>
            <person name="Park H."/>
            <person name="Plett J.M."/>
            <person name="Magnuson J."/>
            <person name="Spatafora J.W."/>
            <person name="Nagy L.G."/>
            <person name="Henrissat B."/>
            <person name="Grigoriev I.V."/>
            <person name="Yang Z.L."/>
            <person name="Xu J."/>
            <person name="Martin F.M."/>
        </authorList>
    </citation>
    <scope>NUCLEOTIDE SEQUENCE</scope>
    <source>
        <strain evidence="1">KUC20120723A-06</strain>
    </source>
</reference>
<gene>
    <name evidence="1" type="ORF">BV22DRAFT_684468</name>
</gene>
<comment type="caution">
    <text evidence="1">The sequence shown here is derived from an EMBL/GenBank/DDBJ whole genome shotgun (WGS) entry which is preliminary data.</text>
</comment>
<name>A0ACB8B9W6_9AGAM</name>